<dbReference type="Proteomes" id="UP000198925">
    <property type="component" value="Unassembled WGS sequence"/>
</dbReference>
<evidence type="ECO:0000313" key="8">
    <source>
        <dbReference type="Proteomes" id="UP000198925"/>
    </source>
</evidence>
<dbReference type="GO" id="GO:0022900">
    <property type="term" value="P:electron transport chain"/>
    <property type="evidence" value="ECO:0007669"/>
    <property type="project" value="InterPro"/>
</dbReference>
<keyword evidence="2" id="KW-0813">Transport</keyword>
<evidence type="ECO:0000256" key="3">
    <source>
        <dbReference type="ARBA" id="ARBA00022660"/>
    </source>
</evidence>
<evidence type="ECO:0000256" key="5">
    <source>
        <dbReference type="ARBA" id="ARBA00022982"/>
    </source>
</evidence>
<dbReference type="RefSeq" id="WP_176849841.1">
    <property type="nucleotide sequence ID" value="NZ_FMZX01000040.1"/>
</dbReference>
<reference evidence="7 8" key="1">
    <citation type="submission" date="2016-10" db="EMBL/GenBank/DDBJ databases">
        <authorList>
            <person name="de Groot N.N."/>
        </authorList>
    </citation>
    <scope>NUCLEOTIDE SEQUENCE [LARGE SCALE GENOMIC DNA]</scope>
    <source>
        <strain evidence="7 8">CPCC 100156</strain>
    </source>
</reference>
<keyword evidence="6" id="KW-0472">Membrane</keyword>
<dbReference type="InterPro" id="IPR006885">
    <property type="entry name" value="NADH_UbQ_FeS_4_mit-like"/>
</dbReference>
<dbReference type="GO" id="GO:0016020">
    <property type="term" value="C:membrane"/>
    <property type="evidence" value="ECO:0007669"/>
    <property type="project" value="UniProtKB-SubCell"/>
</dbReference>
<evidence type="ECO:0000256" key="2">
    <source>
        <dbReference type="ARBA" id="ARBA00022448"/>
    </source>
</evidence>
<keyword evidence="4" id="KW-0809">Transit peptide</keyword>
<dbReference type="PANTHER" id="PTHR12219:SF8">
    <property type="entry name" value="NADH DEHYDROGENASE [UBIQUINONE] IRON-SULFUR PROTEIN 4, MITOCHONDRIAL"/>
    <property type="match status" value="1"/>
</dbReference>
<proteinExistence type="predicted"/>
<organism evidence="7 8">
    <name type="scientific">Belnapia rosea</name>
    <dbReference type="NCBI Taxonomy" id="938405"/>
    <lineage>
        <taxon>Bacteria</taxon>
        <taxon>Pseudomonadati</taxon>
        <taxon>Pseudomonadota</taxon>
        <taxon>Alphaproteobacteria</taxon>
        <taxon>Acetobacterales</taxon>
        <taxon>Roseomonadaceae</taxon>
        <taxon>Belnapia</taxon>
    </lineage>
</organism>
<dbReference type="InterPro" id="IPR038532">
    <property type="entry name" value="NDUFS4-like_sf"/>
</dbReference>
<dbReference type="PANTHER" id="PTHR12219">
    <property type="entry name" value="NADH-UBIQUINONE OXIDOREDUCTASE"/>
    <property type="match status" value="1"/>
</dbReference>
<evidence type="ECO:0000313" key="7">
    <source>
        <dbReference type="EMBL" id="SDE46672.1"/>
    </source>
</evidence>
<dbReference type="AlphaFoldDB" id="A0A1G7D510"/>
<dbReference type="Pfam" id="PF04800">
    <property type="entry name" value="NDUS4"/>
    <property type="match status" value="1"/>
</dbReference>
<sequence length="248" mass="27528">MSVRHHRTRDIVAEGQLARLLTGEPAKPMESMPGLTLPSFPPDARAVIYRPSRSAMTSGRANTCHWVLEFEPRSPEFIEPLMGWIGGTDPLRHVRLSFPSREAAVVYAQRESLPFTVHEPQEPRSVQCTAGNLPGAPAHATLQGDPLFCFAWERPHLVMPDLDAALLDPARVFASPRDVATHPLLTTEEKREILARWLWDARRIEATADEAPLDGGEPSRLDEVLQALALLDRIQAPSAREQAHSVPI</sequence>
<evidence type="ECO:0000256" key="6">
    <source>
        <dbReference type="ARBA" id="ARBA00023136"/>
    </source>
</evidence>
<dbReference type="EMBL" id="FMZX01000040">
    <property type="protein sequence ID" value="SDE46672.1"/>
    <property type="molecule type" value="Genomic_DNA"/>
</dbReference>
<keyword evidence="8" id="KW-1185">Reference proteome</keyword>
<accession>A0A1G7D510</accession>
<evidence type="ECO:0000256" key="4">
    <source>
        <dbReference type="ARBA" id="ARBA00022946"/>
    </source>
</evidence>
<gene>
    <name evidence="7" type="ORF">SAMN04487779_104013</name>
</gene>
<protein>
    <submittedName>
        <fullName evidence="7">ETC complex I subunit conserved region</fullName>
    </submittedName>
</protein>
<name>A0A1G7D510_9PROT</name>
<keyword evidence="3" id="KW-0679">Respiratory chain</keyword>
<comment type="subcellular location">
    <subcellularLocation>
        <location evidence="1">Membrane</location>
    </subcellularLocation>
</comment>
<keyword evidence="5" id="KW-0249">Electron transport</keyword>
<dbReference type="Gene3D" id="3.30.160.190">
    <property type="entry name" value="atu1810 like domain"/>
    <property type="match status" value="1"/>
</dbReference>
<evidence type="ECO:0000256" key="1">
    <source>
        <dbReference type="ARBA" id="ARBA00004370"/>
    </source>
</evidence>